<evidence type="ECO:0000313" key="1">
    <source>
        <dbReference type="EMBL" id="OGL99452.1"/>
    </source>
</evidence>
<comment type="caution">
    <text evidence="1">The sequence shown here is derived from an EMBL/GenBank/DDBJ whole genome shotgun (WGS) entry which is preliminary data.</text>
</comment>
<dbReference type="Proteomes" id="UP000176501">
    <property type="component" value="Unassembled WGS sequence"/>
</dbReference>
<protein>
    <submittedName>
        <fullName evidence="1">Uncharacterized protein</fullName>
    </submittedName>
</protein>
<reference evidence="1 2" key="1">
    <citation type="journal article" date="2016" name="Nat. Commun.">
        <title>Thousands of microbial genomes shed light on interconnected biogeochemical processes in an aquifer system.</title>
        <authorList>
            <person name="Anantharaman K."/>
            <person name="Brown C.T."/>
            <person name="Hug L.A."/>
            <person name="Sharon I."/>
            <person name="Castelle C.J."/>
            <person name="Probst A.J."/>
            <person name="Thomas B.C."/>
            <person name="Singh A."/>
            <person name="Wilkins M.J."/>
            <person name="Karaoz U."/>
            <person name="Brodie E.L."/>
            <person name="Williams K.H."/>
            <person name="Hubbard S.S."/>
            <person name="Banfield J.F."/>
        </authorList>
    </citation>
    <scope>NUCLEOTIDE SEQUENCE [LARGE SCALE GENOMIC DNA]</scope>
</reference>
<evidence type="ECO:0000313" key="2">
    <source>
        <dbReference type="Proteomes" id="UP000176501"/>
    </source>
</evidence>
<accession>A0A1F7W9G7</accession>
<organism evidence="1 2">
    <name type="scientific">Candidatus Uhrbacteria bacterium RIFOXYB2_FULL_57_15</name>
    <dbReference type="NCBI Taxonomy" id="1802422"/>
    <lineage>
        <taxon>Bacteria</taxon>
        <taxon>Candidatus Uhriibacteriota</taxon>
    </lineage>
</organism>
<dbReference type="EMBL" id="MGFE01000004">
    <property type="protein sequence ID" value="OGL99452.1"/>
    <property type="molecule type" value="Genomic_DNA"/>
</dbReference>
<name>A0A1F7W9G7_9BACT</name>
<sequence>MGGVFGTSRGDQARYAKAVNEMRSRFLGRGAGMKSADLRRKAETIRPLAEQESGLLDALVGISFHDDANNELGLCLRELSLRADKKGRKPRSLTREEIASGVAAIVKEKGLGLFEHERMATEHFAKVFKQGGFTDKYFGPDSLAANTIDLEYRTALRDPDDASRERTLNKLQADLLRLSFQIEDRGIRAENLLIWWMRKLLREQGIDHLVLVEHSTVSQDLKGGPDIVIMSAPWGTLDIQLKTFSRIGYTAEYQDKLVEKAVEKVQGTDTVVFEMDAIGFNELIALERDGHVDQRKRNKLLRKIRSLASGDVGKLFDLLAKEPKVDVLGEMPVAPPPRVIRRRARDN</sequence>
<proteinExistence type="predicted"/>
<dbReference type="AlphaFoldDB" id="A0A1F7W9G7"/>
<gene>
    <name evidence="1" type="ORF">A2304_02425</name>
</gene>